<dbReference type="AlphaFoldDB" id="A0A5P8FJJ7"/>
<evidence type="ECO:0000313" key="2">
    <source>
        <dbReference type="EMBL" id="QFQ29729.2"/>
    </source>
</evidence>
<proteinExistence type="predicted"/>
<dbReference type="SUPFAM" id="SSF46955">
    <property type="entry name" value="Putative DNA-binding domain"/>
    <property type="match status" value="1"/>
</dbReference>
<name>A0A5P8FJJ7_9MICO</name>
<reference evidence="2 3" key="1">
    <citation type="submission" date="2019-09" db="EMBL/GenBank/DDBJ databases">
        <title>Complete Genome Sequence of Janibacter melonis M714 with both human health impact and industrial applications.</title>
        <authorList>
            <person name="Jin M."/>
            <person name="Zhao Q.R."/>
        </authorList>
    </citation>
    <scope>NUCLEOTIDE SEQUENCE [LARGE SCALE GENOMIC DNA]</scope>
    <source>
        <strain evidence="2 3">M714</strain>
    </source>
</reference>
<dbReference type="KEGG" id="jme:EEW87_004345"/>
<organism evidence="2 3">
    <name type="scientific">Janibacter melonis</name>
    <dbReference type="NCBI Taxonomy" id="262209"/>
    <lineage>
        <taxon>Bacteria</taxon>
        <taxon>Bacillati</taxon>
        <taxon>Actinomycetota</taxon>
        <taxon>Actinomycetes</taxon>
        <taxon>Micrococcales</taxon>
        <taxon>Intrasporangiaceae</taxon>
        <taxon>Janibacter</taxon>
    </lineage>
</organism>
<accession>A0A5P8FJJ7</accession>
<dbReference type="Proteomes" id="UP000271708">
    <property type="component" value="Chromosome"/>
</dbReference>
<dbReference type="GO" id="GO:0003677">
    <property type="term" value="F:DNA binding"/>
    <property type="evidence" value="ECO:0007669"/>
    <property type="project" value="UniProtKB-KW"/>
</dbReference>
<dbReference type="EMBL" id="CP044548">
    <property type="protein sequence ID" value="QFQ29729.2"/>
    <property type="molecule type" value="Genomic_DNA"/>
</dbReference>
<dbReference type="InterPro" id="IPR009061">
    <property type="entry name" value="DNA-bd_dom_put_sf"/>
</dbReference>
<evidence type="ECO:0000259" key="1">
    <source>
        <dbReference type="Pfam" id="PF12728"/>
    </source>
</evidence>
<feature type="domain" description="Helix-turn-helix" evidence="1">
    <location>
        <begin position="11"/>
        <end position="53"/>
    </location>
</feature>
<dbReference type="InterPro" id="IPR041657">
    <property type="entry name" value="HTH_17"/>
</dbReference>
<dbReference type="InterPro" id="IPR010093">
    <property type="entry name" value="SinI_DNA-bd"/>
</dbReference>
<dbReference type="Pfam" id="PF12728">
    <property type="entry name" value="HTH_17"/>
    <property type="match status" value="1"/>
</dbReference>
<dbReference type="NCBIfam" id="TIGR01764">
    <property type="entry name" value="excise"/>
    <property type="match status" value="1"/>
</dbReference>
<gene>
    <name evidence="2" type="ORF">EEW87_004345</name>
</gene>
<keyword evidence="2" id="KW-0238">DNA-binding</keyword>
<sequence>MSYRTVEPGDLLTVRDVAERLSLTPKTIFRLIADGRLRAFKVGGQWRIDREDLGTFVYGEAAKECAASVNGLRDQAVDLADDPTLPDTREERKRDADPSMVHLWFDPSHEEGTYEMAKDWSHMFLFDVDCMNYGSRTCLDFAGTDEPMCSICSHWAGADCLELNDLDRALDDYGISANTILALIAKKVIPAQRNGDRLMFHMGDIHQVIDVPRLGRATRADR</sequence>
<evidence type="ECO:0000313" key="3">
    <source>
        <dbReference type="Proteomes" id="UP000271708"/>
    </source>
</evidence>
<protein>
    <submittedName>
        <fullName evidence="2">Excisionase family DNA-binding protein</fullName>
    </submittedName>
</protein>